<gene>
    <name evidence="3" type="ORF">BN1095_680005</name>
    <name evidence="1" type="ORF">BN1096_180005</name>
    <name evidence="2" type="ORF">BN1097_160005</name>
</gene>
<evidence type="ECO:0000313" key="1">
    <source>
        <dbReference type="EMBL" id="CDS83409.1"/>
    </source>
</evidence>
<dbReference type="EMBL" id="LK932350">
    <property type="protein sequence ID" value="CDS83504.1"/>
    <property type="molecule type" value="Genomic_DNA"/>
</dbReference>
<dbReference type="EMBL" id="LK933382">
    <property type="protein sequence ID" value="CDT72980.1"/>
    <property type="molecule type" value="Genomic_DNA"/>
</dbReference>
<accession>A0A069AUV2</accession>
<sequence length="39" mass="4662">MARFWQGSCFIILIVVDFDVVSTIFCRNKFIKSEEIIYE</sequence>
<dbReference type="KEGG" id="pdf:CD630DERM_03181"/>
<dbReference type="EMBL" id="LK932467">
    <property type="protein sequence ID" value="CDS83409.1"/>
    <property type="molecule type" value="Genomic_DNA"/>
</dbReference>
<name>A0A069AUV2_CLODI</name>
<organism evidence="3">
    <name type="scientific">Clostridioides difficile</name>
    <name type="common">Peptoclostridium difficile</name>
    <dbReference type="NCBI Taxonomy" id="1496"/>
    <lineage>
        <taxon>Bacteria</taxon>
        <taxon>Bacillati</taxon>
        <taxon>Bacillota</taxon>
        <taxon>Clostridia</taxon>
        <taxon>Peptostreptococcales</taxon>
        <taxon>Peptostreptococcaceae</taxon>
        <taxon>Clostridioides</taxon>
    </lineage>
</organism>
<protein>
    <submittedName>
        <fullName evidence="3">Uncharacterized protein</fullName>
    </submittedName>
</protein>
<dbReference type="AlphaFoldDB" id="A0A069AUV2"/>
<evidence type="ECO:0000313" key="3">
    <source>
        <dbReference type="EMBL" id="CDT72980.1"/>
    </source>
</evidence>
<evidence type="ECO:0000313" key="2">
    <source>
        <dbReference type="EMBL" id="CDS83504.1"/>
    </source>
</evidence>
<proteinExistence type="predicted"/>
<reference evidence="3" key="1">
    <citation type="submission" date="2014-07" db="EMBL/GenBank/DDBJ databases">
        <authorList>
            <person name="Monot Marc"/>
        </authorList>
    </citation>
    <scope>NUCLEOTIDE SEQUENCE</scope>
    <source>
        <strain evidence="3">7032989</strain>
        <strain evidence="2">7032994</strain>
    </source>
</reference>